<dbReference type="Proteomes" id="UP000824049">
    <property type="component" value="Unassembled WGS sequence"/>
</dbReference>
<gene>
    <name evidence="3" type="ORF">H9968_03000</name>
</gene>
<evidence type="ECO:0000313" key="3">
    <source>
        <dbReference type="EMBL" id="HIZ38882.1"/>
    </source>
</evidence>
<dbReference type="InterPro" id="IPR021229">
    <property type="entry name" value="DUF2800"/>
</dbReference>
<evidence type="ECO:0000313" key="4">
    <source>
        <dbReference type="Proteomes" id="UP000824049"/>
    </source>
</evidence>
<feature type="compositionally biased region" description="Basic and acidic residues" evidence="2">
    <location>
        <begin position="391"/>
        <end position="400"/>
    </location>
</feature>
<reference evidence="3" key="2">
    <citation type="submission" date="2021-04" db="EMBL/GenBank/DDBJ databases">
        <authorList>
            <person name="Gilroy R."/>
        </authorList>
    </citation>
    <scope>NUCLEOTIDE SEQUENCE</scope>
    <source>
        <strain evidence="3">CHK179-28034</strain>
    </source>
</reference>
<dbReference type="Gene3D" id="3.90.320.10">
    <property type="match status" value="1"/>
</dbReference>
<proteinExistence type="predicted"/>
<dbReference type="GO" id="GO:0016787">
    <property type="term" value="F:hydrolase activity"/>
    <property type="evidence" value="ECO:0007669"/>
    <property type="project" value="UniProtKB-KW"/>
</dbReference>
<dbReference type="InterPro" id="IPR011604">
    <property type="entry name" value="PDDEXK-like_dom_sf"/>
</dbReference>
<evidence type="ECO:0000256" key="1">
    <source>
        <dbReference type="ARBA" id="ARBA00022801"/>
    </source>
</evidence>
<comment type="caution">
    <text evidence="3">The sequence shown here is derived from an EMBL/GenBank/DDBJ whole genome shotgun (WGS) entry which is preliminary data.</text>
</comment>
<dbReference type="EMBL" id="DXBR01000036">
    <property type="protein sequence ID" value="HIZ38882.1"/>
    <property type="molecule type" value="Genomic_DNA"/>
</dbReference>
<dbReference type="Pfam" id="PF10926">
    <property type="entry name" value="DUF2800"/>
    <property type="match status" value="1"/>
</dbReference>
<accession>A0A9D2EKG1</accession>
<protein>
    <submittedName>
        <fullName evidence="3">DUF2800 domain-containing protein</fullName>
    </submittedName>
</protein>
<feature type="region of interest" description="Disordered" evidence="2">
    <location>
        <begin position="363"/>
        <end position="400"/>
    </location>
</feature>
<organism evidence="3 4">
    <name type="scientific">Candidatus Anaerobutyricum stercoris</name>
    <dbReference type="NCBI Taxonomy" id="2838457"/>
    <lineage>
        <taxon>Bacteria</taxon>
        <taxon>Bacillati</taxon>
        <taxon>Bacillota</taxon>
        <taxon>Clostridia</taxon>
        <taxon>Lachnospirales</taxon>
        <taxon>Lachnospiraceae</taxon>
        <taxon>Anaerobutyricum</taxon>
    </lineage>
</organism>
<reference evidence="3" key="1">
    <citation type="journal article" date="2021" name="PeerJ">
        <title>Extensive microbial diversity within the chicken gut microbiome revealed by metagenomics and culture.</title>
        <authorList>
            <person name="Gilroy R."/>
            <person name="Ravi A."/>
            <person name="Getino M."/>
            <person name="Pursley I."/>
            <person name="Horton D.L."/>
            <person name="Alikhan N.F."/>
            <person name="Baker D."/>
            <person name="Gharbi K."/>
            <person name="Hall N."/>
            <person name="Watson M."/>
            <person name="Adriaenssens E.M."/>
            <person name="Foster-Nyarko E."/>
            <person name="Jarju S."/>
            <person name="Secka A."/>
            <person name="Antonio M."/>
            <person name="Oren A."/>
            <person name="Chaudhuri R.R."/>
            <person name="La Ragione R."/>
            <person name="Hildebrand F."/>
            <person name="Pallen M.J."/>
        </authorList>
    </citation>
    <scope>NUCLEOTIDE SEQUENCE</scope>
    <source>
        <strain evidence="3">CHK179-28034</strain>
    </source>
</reference>
<keyword evidence="1" id="KW-0378">Hydrolase</keyword>
<name>A0A9D2EKG1_9FIRM</name>
<dbReference type="AlphaFoldDB" id="A0A9D2EKG1"/>
<evidence type="ECO:0000256" key="2">
    <source>
        <dbReference type="SAM" id="MobiDB-lite"/>
    </source>
</evidence>
<sequence>MKKEERAHALLSASSAHRWVHCTPSARLEEQFPDTGSDAAAEGTLAHALAEVKVRQYFYPQEVSRQKMNRAVNKLKKDGHWADEMQGYTDEYLDYVKSAAMAFAHIPHADVEKTVYFDKYVPEGFGTADCILIGGDTLHVIDFKYGKGVSVSAEENLQMILYALGAYDACRILYPIETVKLSIVQPRIDNISEWECGIPELLAYGDFIADRAAIAFKGEGEFAPSEEACRFCRARAQCRARAEENVRLAFFTDKKPPLLTNAEVGEYLEKGEDVAKWLKDLKEYALKECLTGKEIPGWKAVEGRGSRDWTDMDKAFKTLTDNGIDAAILWERTPLSLAQVEKTVGKKEFQTLVGEYVVKKPGKPALAKESDKRPAVTNKVSAAEAFGGSEAGKKEENPDE</sequence>